<evidence type="ECO:0000256" key="1">
    <source>
        <dbReference type="SAM" id="MobiDB-lite"/>
    </source>
</evidence>
<name>A0A9X2P9J4_9BACT</name>
<dbReference type="RefSeq" id="WP_258422466.1">
    <property type="nucleotide sequence ID" value="NZ_JANSUY010000002.1"/>
</dbReference>
<organism evidence="2 3">
    <name type="scientific">Aquiflexum gelatinilyticum</name>
    <dbReference type="NCBI Taxonomy" id="2961943"/>
    <lineage>
        <taxon>Bacteria</taxon>
        <taxon>Pseudomonadati</taxon>
        <taxon>Bacteroidota</taxon>
        <taxon>Cytophagia</taxon>
        <taxon>Cytophagales</taxon>
        <taxon>Cyclobacteriaceae</taxon>
        <taxon>Aquiflexum</taxon>
    </lineage>
</organism>
<feature type="compositionally biased region" description="Polar residues" evidence="1">
    <location>
        <begin position="17"/>
        <end position="34"/>
    </location>
</feature>
<evidence type="ECO:0000313" key="3">
    <source>
        <dbReference type="Proteomes" id="UP001142175"/>
    </source>
</evidence>
<accession>A0A9X2P9J4</accession>
<dbReference type="Pfam" id="PF19265">
    <property type="entry name" value="DUF5908"/>
    <property type="match status" value="1"/>
</dbReference>
<sequence>MPIEIKELQIRAAVGNNAGNSTPQNSSPPDMNQMKQELIKEVTEEVLRMIQLKLER</sequence>
<keyword evidence="3" id="KW-1185">Reference proteome</keyword>
<dbReference type="AlphaFoldDB" id="A0A9X2P9J4"/>
<evidence type="ECO:0000313" key="2">
    <source>
        <dbReference type="EMBL" id="MCR9014590.1"/>
    </source>
</evidence>
<reference evidence="2" key="1">
    <citation type="submission" date="2022-08" db="EMBL/GenBank/DDBJ databases">
        <authorList>
            <person name="Zhang D."/>
        </authorList>
    </citation>
    <scope>NUCLEOTIDE SEQUENCE</scope>
    <source>
        <strain evidence="2">XJ19-11</strain>
    </source>
</reference>
<comment type="caution">
    <text evidence="2">The sequence shown here is derived from an EMBL/GenBank/DDBJ whole genome shotgun (WGS) entry which is preliminary data.</text>
</comment>
<gene>
    <name evidence="2" type="ORF">NU887_06045</name>
</gene>
<dbReference type="EMBL" id="JANSUY010000002">
    <property type="protein sequence ID" value="MCR9014590.1"/>
    <property type="molecule type" value="Genomic_DNA"/>
</dbReference>
<protein>
    <submittedName>
        <fullName evidence="2">DUF5908 family protein</fullName>
    </submittedName>
</protein>
<dbReference type="Proteomes" id="UP001142175">
    <property type="component" value="Unassembled WGS sequence"/>
</dbReference>
<proteinExistence type="predicted"/>
<dbReference type="InterPro" id="IPR045459">
    <property type="entry name" value="DUF5908"/>
</dbReference>
<feature type="region of interest" description="Disordered" evidence="1">
    <location>
        <begin position="14"/>
        <end position="34"/>
    </location>
</feature>